<dbReference type="Proteomes" id="UP000554482">
    <property type="component" value="Unassembled WGS sequence"/>
</dbReference>
<feature type="compositionally biased region" description="Acidic residues" evidence="1">
    <location>
        <begin position="541"/>
        <end position="551"/>
    </location>
</feature>
<evidence type="ECO:0000259" key="2">
    <source>
        <dbReference type="Pfam" id="PF20435"/>
    </source>
</evidence>
<reference evidence="3 4" key="1">
    <citation type="submission" date="2020-06" db="EMBL/GenBank/DDBJ databases">
        <title>Transcriptomic and genomic resources for Thalictrum thalictroides and T. hernandezii: Facilitating candidate gene discovery in an emerging model plant lineage.</title>
        <authorList>
            <person name="Arias T."/>
            <person name="Riano-Pachon D.M."/>
            <person name="Di Stilio V.S."/>
        </authorList>
    </citation>
    <scope>NUCLEOTIDE SEQUENCE [LARGE SCALE GENOMIC DNA]</scope>
    <source>
        <strain evidence="4">cv. WT478/WT964</strain>
        <tissue evidence="3">Leaves</tissue>
    </source>
</reference>
<evidence type="ECO:0000313" key="4">
    <source>
        <dbReference type="Proteomes" id="UP000554482"/>
    </source>
</evidence>
<organism evidence="3 4">
    <name type="scientific">Thalictrum thalictroides</name>
    <name type="common">Rue-anemone</name>
    <name type="synonym">Anemone thalictroides</name>
    <dbReference type="NCBI Taxonomy" id="46969"/>
    <lineage>
        <taxon>Eukaryota</taxon>
        <taxon>Viridiplantae</taxon>
        <taxon>Streptophyta</taxon>
        <taxon>Embryophyta</taxon>
        <taxon>Tracheophyta</taxon>
        <taxon>Spermatophyta</taxon>
        <taxon>Magnoliopsida</taxon>
        <taxon>Ranunculales</taxon>
        <taxon>Ranunculaceae</taxon>
        <taxon>Thalictroideae</taxon>
        <taxon>Thalictrum</taxon>
    </lineage>
</organism>
<feature type="non-terminal residue" evidence="3">
    <location>
        <position position="718"/>
    </location>
</feature>
<dbReference type="PANTHER" id="PTHR36027:SF1">
    <property type="entry name" value="MEIOSIS-SPECIFIC PROTEIN ASY3"/>
    <property type="match status" value="1"/>
</dbReference>
<comment type="caution">
    <text evidence="3">The sequence shown here is derived from an EMBL/GenBank/DDBJ whole genome shotgun (WGS) entry which is preliminary data.</text>
</comment>
<dbReference type="OrthoDB" id="1921197at2759"/>
<feature type="domain" description="Meiosis-specific protein ASY3-like coiled-coil" evidence="2">
    <location>
        <begin position="19"/>
        <end position="476"/>
    </location>
</feature>
<feature type="region of interest" description="Disordered" evidence="1">
    <location>
        <begin position="504"/>
        <end position="645"/>
    </location>
</feature>
<evidence type="ECO:0000313" key="3">
    <source>
        <dbReference type="EMBL" id="KAF5199486.1"/>
    </source>
</evidence>
<feature type="region of interest" description="Disordered" evidence="1">
    <location>
        <begin position="192"/>
        <end position="318"/>
    </location>
</feature>
<gene>
    <name evidence="3" type="ORF">FRX31_010928</name>
</gene>
<feature type="domain" description="Meiosis-specific protein ASY3-like coiled-coil" evidence="2">
    <location>
        <begin position="623"/>
        <end position="718"/>
    </location>
</feature>
<dbReference type="EMBL" id="JABWDY010011899">
    <property type="protein sequence ID" value="KAF5199486.1"/>
    <property type="molecule type" value="Genomic_DNA"/>
</dbReference>
<sequence>MGALELDRQGNHDDPQNGCRSLGSDYFPSGQSRKISIGIIAEDNVKRYGSRKEDEVAVNSTRKGASGQKPVKESNKLPVIEDSLKVKQTENAGQKRSPWISTKSFDHEMPTTRTVEFYATRSTMLKSGDEAQKKFNRINGTPKPKVLEIYSKQSMILQSSDGLKKKFDGITYGRRKETGGSTERVEEFAFAATQEVHVSDKGAGEEKKEKGVDRSSEALKQKLWKALETAPSQNEKNSNSKTVEEEVGAENMNLEQINRSSSRADKFKQNSDTIETDSESPDIETKRPVTRSLTRKKTSTVPLTKLNPKISNGGKSATNVSYGQALQEKNIYTFNEAEERPGSLYRTANTSFARKAVRKNNRVEPRRISFSGKKNLEKSGQGADGGERPLEASKTPSHSSREEKFRSNPSDNNRQHQAINKIRKEEFHHLSESKKANQQEESSSPELPKHSRPQEDLSSGSKKKNAHTQYGSESPTAPMRETINTSYVNPLYNLRTLQKRSGFKALSDSDDSEDLKDSPIKESSPVMEKIHAKHKFSQSSEDQEVESLEEDQLIKKGCRNKEMWTAGFDKPEKSRVNIPPSKKRRGDGLTTVAPTQKGSDKHEKSRVIRPSKRRRRSELKDVSPTQNGTEDINELEQPDDQNHEDGLTRTVAVFASALENFKTKMHTGTNKKSSEILASVAEEIQLQLQNTNSQINRDVLKFTNLSKSKRKSLETRFQ</sequence>
<protein>
    <submittedName>
        <fullName evidence="3">Asynaptic protein</fullName>
    </submittedName>
</protein>
<dbReference type="PANTHER" id="PTHR36027">
    <property type="entry name" value="MEIOSIS-SPECIFIC PROTEIN ASY3"/>
    <property type="match status" value="1"/>
</dbReference>
<evidence type="ECO:0000256" key="1">
    <source>
        <dbReference type="SAM" id="MobiDB-lite"/>
    </source>
</evidence>
<feature type="compositionally biased region" description="Polar residues" evidence="1">
    <location>
        <begin position="407"/>
        <end position="418"/>
    </location>
</feature>
<keyword evidence="4" id="KW-1185">Reference proteome</keyword>
<dbReference type="InterPro" id="IPR037731">
    <property type="entry name" value="ASY3-like"/>
</dbReference>
<name>A0A7J6WQ45_THATH</name>
<dbReference type="InterPro" id="IPR046845">
    <property type="entry name" value="ASY3-like_CC"/>
</dbReference>
<feature type="compositionally biased region" description="Basic and acidic residues" evidence="1">
    <location>
        <begin position="422"/>
        <end position="438"/>
    </location>
</feature>
<dbReference type="Pfam" id="PF20435">
    <property type="entry name" value="ASY3-like"/>
    <property type="match status" value="2"/>
</dbReference>
<feature type="region of interest" description="Disordered" evidence="1">
    <location>
        <begin position="49"/>
        <end position="76"/>
    </location>
</feature>
<feature type="compositionally biased region" description="Polar residues" evidence="1">
    <location>
        <begin position="309"/>
        <end position="318"/>
    </location>
</feature>
<feature type="compositionally biased region" description="Basic residues" evidence="1">
    <location>
        <begin position="607"/>
        <end position="617"/>
    </location>
</feature>
<feature type="compositionally biased region" description="Polar residues" evidence="1">
    <location>
        <begin position="230"/>
        <end position="241"/>
    </location>
</feature>
<feature type="region of interest" description="Disordered" evidence="1">
    <location>
        <begin position="1"/>
        <end position="31"/>
    </location>
</feature>
<dbReference type="AlphaFoldDB" id="A0A7J6WQ45"/>
<proteinExistence type="predicted"/>
<feature type="compositionally biased region" description="Basic and acidic residues" evidence="1">
    <location>
        <begin position="197"/>
        <end position="220"/>
    </location>
</feature>
<accession>A0A7J6WQ45</accession>
<dbReference type="GO" id="GO:0051321">
    <property type="term" value="P:meiotic cell cycle"/>
    <property type="evidence" value="ECO:0007669"/>
    <property type="project" value="InterPro"/>
</dbReference>
<feature type="region of interest" description="Disordered" evidence="1">
    <location>
        <begin position="355"/>
        <end position="484"/>
    </location>
</feature>
<feature type="compositionally biased region" description="Basic and acidic residues" evidence="1">
    <location>
        <begin position="1"/>
        <end position="15"/>
    </location>
</feature>